<evidence type="ECO:0000313" key="1">
    <source>
        <dbReference type="EMBL" id="KAL0922837.1"/>
    </source>
</evidence>
<dbReference type="PANTHER" id="PTHR33710:SF71">
    <property type="entry name" value="ENDONUCLEASE_EXONUCLEASE_PHOSPHATASE DOMAIN-CONTAINING PROTEIN"/>
    <property type="match status" value="1"/>
</dbReference>
<comment type="caution">
    <text evidence="1">The sequence shown here is derived from an EMBL/GenBank/DDBJ whole genome shotgun (WGS) entry which is preliminary data.</text>
</comment>
<keyword evidence="2" id="KW-1185">Reference proteome</keyword>
<proteinExistence type="predicted"/>
<dbReference type="AlphaFoldDB" id="A0ABD0VJV5"/>
<dbReference type="Proteomes" id="UP001552299">
    <property type="component" value="Unassembled WGS sequence"/>
</dbReference>
<organism evidence="1 2">
    <name type="scientific">Dendrobium thyrsiflorum</name>
    <name type="common">Pinecone-like raceme dendrobium</name>
    <name type="synonym">Orchid</name>
    <dbReference type="NCBI Taxonomy" id="117978"/>
    <lineage>
        <taxon>Eukaryota</taxon>
        <taxon>Viridiplantae</taxon>
        <taxon>Streptophyta</taxon>
        <taxon>Embryophyta</taxon>
        <taxon>Tracheophyta</taxon>
        <taxon>Spermatophyta</taxon>
        <taxon>Magnoliopsida</taxon>
        <taxon>Liliopsida</taxon>
        <taxon>Asparagales</taxon>
        <taxon>Orchidaceae</taxon>
        <taxon>Epidendroideae</taxon>
        <taxon>Malaxideae</taxon>
        <taxon>Dendrobiinae</taxon>
        <taxon>Dendrobium</taxon>
    </lineage>
</organism>
<protein>
    <submittedName>
        <fullName evidence="1">Uncharacterized protein</fullName>
    </submittedName>
</protein>
<gene>
    <name evidence="1" type="ORF">M5K25_006864</name>
</gene>
<dbReference type="EMBL" id="JANQDX010000006">
    <property type="protein sequence ID" value="KAL0922837.1"/>
    <property type="molecule type" value="Genomic_DNA"/>
</dbReference>
<accession>A0ABD0VJV5</accession>
<reference evidence="1 2" key="1">
    <citation type="journal article" date="2024" name="Plant Biotechnol. J.">
        <title>Dendrobium thyrsiflorum genome and its molecular insights into genes involved in important horticultural traits.</title>
        <authorList>
            <person name="Chen B."/>
            <person name="Wang J.Y."/>
            <person name="Zheng P.J."/>
            <person name="Li K.L."/>
            <person name="Liang Y.M."/>
            <person name="Chen X.F."/>
            <person name="Zhang C."/>
            <person name="Zhao X."/>
            <person name="He X."/>
            <person name="Zhang G.Q."/>
            <person name="Liu Z.J."/>
            <person name="Xu Q."/>
        </authorList>
    </citation>
    <scope>NUCLEOTIDE SEQUENCE [LARGE SCALE GENOMIC DNA]</scope>
    <source>
        <strain evidence="1">GZMU011</strain>
    </source>
</reference>
<sequence>MVSCDLKETKFSGPRFTWTNNKIGACKIWVRHDRFLVNSLAIQLLSMVLTHHLVRIAYDHAPILLNLLECTPSSKPLIRFEDTWVSYHQSRRIIKANWMINVHGSAIDRLNSKCMKSLRALFFWSKNKLKELNDSKLVLEEFLFHLQQLECSEQGLNQFQMQEMKDTTIPMAILDKIEKIYRAFHWHDMEDHRGAHYISWKKICLPKDQGGLGITSLRLWSGPLRARLAWNFIHFPLQWHNSLLREAFGWRSLKGAIRWKLKDGTNVSTLNDIWILDRRLSNLPSFYNISLDGSDLVSDLLEDGCWKEVSLLELFGPCLTELIMKIHIFPELDMDQPELILSPFIISVTKQTFRGLFSNSDEWFGWLRTVKLLPREHMF</sequence>
<name>A0ABD0VJV5_DENTH</name>
<dbReference type="PANTHER" id="PTHR33710">
    <property type="entry name" value="BNAC02G09200D PROTEIN"/>
    <property type="match status" value="1"/>
</dbReference>
<evidence type="ECO:0000313" key="2">
    <source>
        <dbReference type="Proteomes" id="UP001552299"/>
    </source>
</evidence>